<evidence type="ECO:0000313" key="3">
    <source>
        <dbReference type="Proteomes" id="UP001375240"/>
    </source>
</evidence>
<dbReference type="AlphaFoldDB" id="A0AAV9U2L9"/>
<comment type="caution">
    <text evidence="2">The sequence shown here is derived from an EMBL/GenBank/DDBJ whole genome shotgun (WGS) entry which is preliminary data.</text>
</comment>
<feature type="compositionally biased region" description="Low complexity" evidence="1">
    <location>
        <begin position="49"/>
        <end position="67"/>
    </location>
</feature>
<feature type="compositionally biased region" description="Basic and acidic residues" evidence="1">
    <location>
        <begin position="268"/>
        <end position="283"/>
    </location>
</feature>
<feature type="region of interest" description="Disordered" evidence="1">
    <location>
        <begin position="117"/>
        <end position="139"/>
    </location>
</feature>
<organism evidence="2 3">
    <name type="scientific">Orbilia brochopaga</name>
    <dbReference type="NCBI Taxonomy" id="3140254"/>
    <lineage>
        <taxon>Eukaryota</taxon>
        <taxon>Fungi</taxon>
        <taxon>Dikarya</taxon>
        <taxon>Ascomycota</taxon>
        <taxon>Pezizomycotina</taxon>
        <taxon>Orbiliomycetes</taxon>
        <taxon>Orbiliales</taxon>
        <taxon>Orbiliaceae</taxon>
        <taxon>Orbilia</taxon>
    </lineage>
</organism>
<feature type="region of interest" description="Disordered" evidence="1">
    <location>
        <begin position="247"/>
        <end position="283"/>
    </location>
</feature>
<feature type="region of interest" description="Disordered" evidence="1">
    <location>
        <begin position="45"/>
        <end position="98"/>
    </location>
</feature>
<name>A0AAV9U2L9_9PEZI</name>
<feature type="compositionally biased region" description="Polar residues" evidence="1">
    <location>
        <begin position="83"/>
        <end position="93"/>
    </location>
</feature>
<dbReference type="EMBL" id="JAVHNQ010000014">
    <property type="protein sequence ID" value="KAK6332733.1"/>
    <property type="molecule type" value="Genomic_DNA"/>
</dbReference>
<reference evidence="2 3" key="1">
    <citation type="submission" date="2019-10" db="EMBL/GenBank/DDBJ databases">
        <authorList>
            <person name="Palmer J.M."/>
        </authorList>
    </citation>
    <scope>NUCLEOTIDE SEQUENCE [LARGE SCALE GENOMIC DNA]</scope>
    <source>
        <strain evidence="2 3">TWF696</strain>
    </source>
</reference>
<dbReference type="Proteomes" id="UP001375240">
    <property type="component" value="Unassembled WGS sequence"/>
</dbReference>
<keyword evidence="3" id="KW-1185">Reference proteome</keyword>
<evidence type="ECO:0000313" key="2">
    <source>
        <dbReference type="EMBL" id="KAK6332733.1"/>
    </source>
</evidence>
<evidence type="ECO:0000256" key="1">
    <source>
        <dbReference type="SAM" id="MobiDB-lite"/>
    </source>
</evidence>
<accession>A0AAV9U2L9</accession>
<sequence>MTRYAEPSNFYADSSEDEASGHSSIFHASIYIAEEESIQILEKGKQSWASTSTTLDDAATTPTAIDASVDDCNPSDEHDPTRPETQSRPQPESVSDEAAFGTSVDSCATLVPNLRGFTSTLVDPSDGDDDDGHGERHRNVRKEKLVVYDPVNMEPLYVYASPKEPTEAPPKLPGPQRRADTLAEILFRQDMQTYGLQVSTSTAAMTYFRRNEYHEALRATDFNFRAVQSQQRTYGDLRNHPFYNTIREDSPLLRSSNQDGRRRHQRRNNPDADGRANSTRESEEPGIWTVLLEVLCCITAPADRLPSDATGNWH</sequence>
<gene>
    <name evidence="2" type="ORF">TWF696_002756</name>
</gene>
<proteinExistence type="predicted"/>
<protein>
    <submittedName>
        <fullName evidence="2">Uncharacterized protein</fullName>
    </submittedName>
</protein>